<sequence>VAETPDPVPIEMPPPSDVPPLEEENLLEVQPNHDYSVEIVATVEAEAAQPAVAVPVASHAFTNFSGISNEEVAAIRIQTAFRGYMARRALRALRGLVRLKSVADGATVRRQISSTLKYMQSLSRVQSQIQSRRLRMLEENRAFQRQQLQKRAQELESLKMGEEWDDSVQSKERVEENLVHKFEATMRRERALAYSYTHQQTWKKSTRPTSSLLFMDPTNPQWGWSWVERQTAVPNPNV</sequence>
<dbReference type="PROSITE" id="PS50096">
    <property type="entry name" value="IQ"/>
    <property type="match status" value="1"/>
</dbReference>
<evidence type="ECO:0000256" key="2">
    <source>
        <dbReference type="ARBA" id="ARBA00024341"/>
    </source>
</evidence>
<accession>S8CPE9</accession>
<dbReference type="CDD" id="cd23767">
    <property type="entry name" value="IQCD"/>
    <property type="match status" value="1"/>
</dbReference>
<dbReference type="Pfam" id="PF00612">
    <property type="entry name" value="IQ"/>
    <property type="match status" value="1"/>
</dbReference>
<dbReference type="Proteomes" id="UP000015453">
    <property type="component" value="Unassembled WGS sequence"/>
</dbReference>
<dbReference type="AlphaFoldDB" id="S8CPE9"/>
<organism evidence="3 4">
    <name type="scientific">Genlisea aurea</name>
    <dbReference type="NCBI Taxonomy" id="192259"/>
    <lineage>
        <taxon>Eukaryota</taxon>
        <taxon>Viridiplantae</taxon>
        <taxon>Streptophyta</taxon>
        <taxon>Embryophyta</taxon>
        <taxon>Tracheophyta</taxon>
        <taxon>Spermatophyta</taxon>
        <taxon>Magnoliopsida</taxon>
        <taxon>eudicotyledons</taxon>
        <taxon>Gunneridae</taxon>
        <taxon>Pentapetalae</taxon>
        <taxon>asterids</taxon>
        <taxon>lamiids</taxon>
        <taxon>Lamiales</taxon>
        <taxon>Lentibulariaceae</taxon>
        <taxon>Genlisea</taxon>
    </lineage>
</organism>
<keyword evidence="1" id="KW-0112">Calmodulin-binding</keyword>
<feature type="non-terminal residue" evidence="3">
    <location>
        <position position="1"/>
    </location>
</feature>
<comment type="similarity">
    <text evidence="2">Belongs to the IQD family.</text>
</comment>
<gene>
    <name evidence="3" type="ORF">M569_08039</name>
</gene>
<proteinExistence type="inferred from homology"/>
<dbReference type="OrthoDB" id="1923765at2759"/>
<dbReference type="EMBL" id="AUSU01003504">
    <property type="protein sequence ID" value="EPS66736.1"/>
    <property type="molecule type" value="Genomic_DNA"/>
</dbReference>
<dbReference type="PANTHER" id="PTHR32295">
    <property type="entry name" value="IQ-DOMAIN 5-RELATED"/>
    <property type="match status" value="1"/>
</dbReference>
<name>S8CPE9_9LAMI</name>
<keyword evidence="4" id="KW-1185">Reference proteome</keyword>
<dbReference type="InterPro" id="IPR000048">
    <property type="entry name" value="IQ_motif_EF-hand-BS"/>
</dbReference>
<dbReference type="PANTHER" id="PTHR32295:SF274">
    <property type="entry name" value="PROTEIN IQ-DOMAIN 1-LIKE"/>
    <property type="match status" value="1"/>
</dbReference>
<evidence type="ECO:0008006" key="5">
    <source>
        <dbReference type="Google" id="ProtNLM"/>
    </source>
</evidence>
<reference evidence="3 4" key="1">
    <citation type="journal article" date="2013" name="BMC Genomics">
        <title>The miniature genome of a carnivorous plant Genlisea aurea contains a low number of genes and short non-coding sequences.</title>
        <authorList>
            <person name="Leushkin E.V."/>
            <person name="Sutormin R.A."/>
            <person name="Nabieva E.R."/>
            <person name="Penin A.A."/>
            <person name="Kondrashov A.S."/>
            <person name="Logacheva M.D."/>
        </authorList>
    </citation>
    <scope>NUCLEOTIDE SEQUENCE [LARGE SCALE GENOMIC DNA]</scope>
</reference>
<evidence type="ECO:0000313" key="4">
    <source>
        <dbReference type="Proteomes" id="UP000015453"/>
    </source>
</evidence>
<evidence type="ECO:0000256" key="1">
    <source>
        <dbReference type="ARBA" id="ARBA00022860"/>
    </source>
</evidence>
<feature type="non-terminal residue" evidence="3">
    <location>
        <position position="238"/>
    </location>
</feature>
<dbReference type="GO" id="GO:0005516">
    <property type="term" value="F:calmodulin binding"/>
    <property type="evidence" value="ECO:0007669"/>
    <property type="project" value="UniProtKB-KW"/>
</dbReference>
<dbReference type="Gene3D" id="1.20.5.190">
    <property type="match status" value="1"/>
</dbReference>
<protein>
    <recommendedName>
        <fullName evidence="5">DUF4005 domain-containing protein</fullName>
    </recommendedName>
</protein>
<dbReference type="SMART" id="SM00015">
    <property type="entry name" value="IQ"/>
    <property type="match status" value="1"/>
</dbReference>
<comment type="caution">
    <text evidence="3">The sequence shown here is derived from an EMBL/GenBank/DDBJ whole genome shotgun (WGS) entry which is preliminary data.</text>
</comment>
<evidence type="ECO:0000313" key="3">
    <source>
        <dbReference type="EMBL" id="EPS66736.1"/>
    </source>
</evidence>